<dbReference type="PANTHER" id="PTHR15348">
    <property type="entry name" value="AT-RICH INTERACTIVE DOMAIN-CONTAINING PROTEIN ARID DOMAIN- CONTAINING PROTEIN DEAD RINGER PROTEIN B-CELL REGULATOR OF IGH TRANSCRIPTION BRIGHT"/>
    <property type="match status" value="1"/>
</dbReference>
<reference evidence="8" key="1">
    <citation type="journal article" date="2024" name="Gigascience">
        <title>Chromosome-level genome of the poultry shaft louse Menopon gallinae provides insight into the host-switching and adaptive evolution of parasitic lice.</title>
        <authorList>
            <person name="Xu Y."/>
            <person name="Ma L."/>
            <person name="Liu S."/>
            <person name="Liang Y."/>
            <person name="Liu Q."/>
            <person name="He Z."/>
            <person name="Tian L."/>
            <person name="Duan Y."/>
            <person name="Cai W."/>
            <person name="Li H."/>
            <person name="Song F."/>
        </authorList>
    </citation>
    <scope>NUCLEOTIDE SEQUENCE</scope>
    <source>
        <strain evidence="8">Cailab_2023a</strain>
    </source>
</reference>
<evidence type="ECO:0000256" key="3">
    <source>
        <dbReference type="ARBA" id="ARBA00023163"/>
    </source>
</evidence>
<dbReference type="GO" id="GO:0006357">
    <property type="term" value="P:regulation of transcription by RNA polymerase II"/>
    <property type="evidence" value="ECO:0007669"/>
    <property type="project" value="InterPro"/>
</dbReference>
<keyword evidence="1" id="KW-0805">Transcription regulation</keyword>
<gene>
    <name evidence="8" type="ORF">PYX00_000973</name>
</gene>
<dbReference type="InterPro" id="IPR023334">
    <property type="entry name" value="REKLES_domain"/>
</dbReference>
<evidence type="ECO:0000313" key="8">
    <source>
        <dbReference type="EMBL" id="KAL0279404.1"/>
    </source>
</evidence>
<feature type="region of interest" description="Disordered" evidence="5">
    <location>
        <begin position="74"/>
        <end position="110"/>
    </location>
</feature>
<evidence type="ECO:0008006" key="9">
    <source>
        <dbReference type="Google" id="ProtNLM"/>
    </source>
</evidence>
<evidence type="ECO:0000256" key="1">
    <source>
        <dbReference type="ARBA" id="ARBA00023015"/>
    </source>
</evidence>
<evidence type="ECO:0000259" key="6">
    <source>
        <dbReference type="PROSITE" id="PS51011"/>
    </source>
</evidence>
<dbReference type="PANTHER" id="PTHR15348:SF0">
    <property type="entry name" value="PROTEIN DEAD RINGER"/>
    <property type="match status" value="1"/>
</dbReference>
<dbReference type="Gene3D" id="1.10.150.60">
    <property type="entry name" value="ARID DNA-binding domain"/>
    <property type="match status" value="1"/>
</dbReference>
<dbReference type="PROSITE" id="PS51486">
    <property type="entry name" value="REKLES"/>
    <property type="match status" value="1"/>
</dbReference>
<dbReference type="EMBL" id="JARGDH010000001">
    <property type="protein sequence ID" value="KAL0279404.1"/>
    <property type="molecule type" value="Genomic_DNA"/>
</dbReference>
<dbReference type="InterPro" id="IPR001606">
    <property type="entry name" value="ARID_dom"/>
</dbReference>
<dbReference type="SMART" id="SM00501">
    <property type="entry name" value="BRIGHT"/>
    <property type="match status" value="1"/>
</dbReference>
<dbReference type="SUPFAM" id="SSF46774">
    <property type="entry name" value="ARID-like"/>
    <property type="match status" value="1"/>
</dbReference>
<dbReference type="InterPro" id="IPR045147">
    <property type="entry name" value="ARI3A/B/C"/>
</dbReference>
<feature type="compositionally biased region" description="Basic and acidic residues" evidence="5">
    <location>
        <begin position="222"/>
        <end position="231"/>
    </location>
</feature>
<dbReference type="GO" id="GO:0005634">
    <property type="term" value="C:nucleus"/>
    <property type="evidence" value="ECO:0007669"/>
    <property type="project" value="TreeGrafter"/>
</dbReference>
<dbReference type="GO" id="GO:0003677">
    <property type="term" value="F:DNA binding"/>
    <property type="evidence" value="ECO:0007669"/>
    <property type="project" value="UniProtKB-KW"/>
</dbReference>
<dbReference type="SMART" id="SM01014">
    <property type="entry name" value="ARID"/>
    <property type="match status" value="1"/>
</dbReference>
<dbReference type="Pfam" id="PF01388">
    <property type="entry name" value="ARID"/>
    <property type="match status" value="1"/>
</dbReference>
<feature type="region of interest" description="Disordered" evidence="5">
    <location>
        <begin position="212"/>
        <end position="302"/>
    </location>
</feature>
<evidence type="ECO:0000256" key="5">
    <source>
        <dbReference type="SAM" id="MobiDB-lite"/>
    </source>
</evidence>
<evidence type="ECO:0000259" key="7">
    <source>
        <dbReference type="PROSITE" id="PS51486"/>
    </source>
</evidence>
<feature type="compositionally biased region" description="Low complexity" evidence="5">
    <location>
        <begin position="234"/>
        <end position="245"/>
    </location>
</feature>
<evidence type="ECO:0000256" key="4">
    <source>
        <dbReference type="ARBA" id="ARBA00023242"/>
    </source>
</evidence>
<feature type="compositionally biased region" description="Polar residues" evidence="5">
    <location>
        <begin position="172"/>
        <end position="193"/>
    </location>
</feature>
<organism evidence="8">
    <name type="scientific">Menopon gallinae</name>
    <name type="common">poultry shaft louse</name>
    <dbReference type="NCBI Taxonomy" id="328185"/>
    <lineage>
        <taxon>Eukaryota</taxon>
        <taxon>Metazoa</taxon>
        <taxon>Ecdysozoa</taxon>
        <taxon>Arthropoda</taxon>
        <taxon>Hexapoda</taxon>
        <taxon>Insecta</taxon>
        <taxon>Pterygota</taxon>
        <taxon>Neoptera</taxon>
        <taxon>Paraneoptera</taxon>
        <taxon>Psocodea</taxon>
        <taxon>Troctomorpha</taxon>
        <taxon>Phthiraptera</taxon>
        <taxon>Amblycera</taxon>
        <taxon>Menoponidae</taxon>
        <taxon>Menopon</taxon>
    </lineage>
</organism>
<proteinExistence type="predicted"/>
<feature type="domain" description="REKLES" evidence="7">
    <location>
        <begin position="245"/>
        <end position="325"/>
    </location>
</feature>
<feature type="region of interest" description="Disordered" evidence="5">
    <location>
        <begin position="171"/>
        <end position="195"/>
    </location>
</feature>
<feature type="compositionally biased region" description="Polar residues" evidence="5">
    <location>
        <begin position="212"/>
        <end position="221"/>
    </location>
</feature>
<evidence type="ECO:0000256" key="2">
    <source>
        <dbReference type="ARBA" id="ARBA00023125"/>
    </source>
</evidence>
<accession>A0AAW2IB46</accession>
<dbReference type="InterPro" id="IPR036431">
    <property type="entry name" value="ARID_dom_sf"/>
</dbReference>
<keyword evidence="2" id="KW-0238">DNA-binding</keyword>
<sequence>MAKSVLDLYELYNLVIARGGLVDVINKKLWQEIIKGLHLPSSITSAAFTLRTQYMKYLYPYECEKRRLSTPSELQAAIDGNRREGRRSSYGTYPELMQRSPGPTHPSQMSPLSLANQLRPQVNGNGHLHHPVLHPTLGQPPLPAGPIPGLAPSEFEARMVEYVKLLNKELRTSTTTPPTIRQGSNSPPSSTSPREALSAIEMSRLTLWNLYNNNHTSSTPEPQKEALDLGVKEQQQQSQRQTSPQVKREPQDTISNGPPPKKLLSEEEGEEEASKTSAGAGIGGAHIKITNRGDGRGGQDNSLVVSMDINGIVYQGVLFAQNATRSRSS</sequence>
<keyword evidence="3" id="KW-0804">Transcription</keyword>
<protein>
    <recommendedName>
        <fullName evidence="9">Protein dead ringer</fullName>
    </recommendedName>
</protein>
<dbReference type="AlphaFoldDB" id="A0AAW2IB46"/>
<name>A0AAW2IB46_9NEOP</name>
<comment type="caution">
    <text evidence="8">The sequence shown here is derived from an EMBL/GenBank/DDBJ whole genome shotgun (WGS) entry which is preliminary data.</text>
</comment>
<dbReference type="PROSITE" id="PS51011">
    <property type="entry name" value="ARID"/>
    <property type="match status" value="1"/>
</dbReference>
<feature type="domain" description="ARID" evidence="6">
    <location>
        <begin position="1"/>
        <end position="66"/>
    </location>
</feature>
<keyword evidence="4" id="KW-0539">Nucleus</keyword>